<dbReference type="SUPFAM" id="SSF57756">
    <property type="entry name" value="Retrovirus zinc finger-like domains"/>
    <property type="match status" value="1"/>
</dbReference>
<proteinExistence type="predicted"/>
<feature type="region of interest" description="Disordered" evidence="2">
    <location>
        <begin position="229"/>
        <end position="249"/>
    </location>
</feature>
<dbReference type="Pfam" id="PF14111">
    <property type="entry name" value="DUF4283"/>
    <property type="match status" value="1"/>
</dbReference>
<feature type="compositionally biased region" description="Basic and acidic residues" evidence="2">
    <location>
        <begin position="229"/>
        <end position="239"/>
    </location>
</feature>
<evidence type="ECO:0000313" key="4">
    <source>
        <dbReference type="EMBL" id="CAI9113315.1"/>
    </source>
</evidence>
<dbReference type="PROSITE" id="PS50158">
    <property type="entry name" value="ZF_CCHC"/>
    <property type="match status" value="1"/>
</dbReference>
<dbReference type="Pfam" id="PF14392">
    <property type="entry name" value="zf-CCHC_4"/>
    <property type="match status" value="1"/>
</dbReference>
<dbReference type="InterPro" id="IPR036875">
    <property type="entry name" value="Znf_CCHC_sf"/>
</dbReference>
<name>A0AAV1DZL3_OLDCO</name>
<evidence type="ECO:0000256" key="1">
    <source>
        <dbReference type="PROSITE-ProRule" id="PRU00047"/>
    </source>
</evidence>
<dbReference type="InterPro" id="IPR040256">
    <property type="entry name" value="At4g02000-like"/>
</dbReference>
<sequence>MALAEELKAIIGRLSLWENESVRHSTISLITTPIDPFLTIIGKLYCPRIVSHDAIANHCRNIWSVRHGFTVQPVGENTVHIKFNDQIDRARVLHGESWLLGRKHLFVLKPHDDLNADFNMCPWWIQLHHRPIDANRNCIGRFLRIKVNMNITKPLTHVLQFDHEGKQLTIPLCYERLAEWCYHCGIIGHIETNCPTKPTHVGSSSLPPEYGPWLKATGYLNPFVSRRSAQEPDPFHVPDDSDEEAPPFHECQAHDLPCPPKLALLSINQSNTTISHPSDIPPLQLTKVNPKTLPHSENLTNTISPDYPAPPTKISQLSALPSNSSISTASISSQLPNTISENVYASSNPSPSDTTNLQPHTSDLDTPPLSPP</sequence>
<feature type="compositionally biased region" description="Polar residues" evidence="2">
    <location>
        <begin position="340"/>
        <end position="361"/>
    </location>
</feature>
<feature type="region of interest" description="Disordered" evidence="2">
    <location>
        <begin position="340"/>
        <end position="372"/>
    </location>
</feature>
<dbReference type="AlphaFoldDB" id="A0AAV1DZL3"/>
<keyword evidence="5" id="KW-1185">Reference proteome</keyword>
<dbReference type="GO" id="GO:0008270">
    <property type="term" value="F:zinc ion binding"/>
    <property type="evidence" value="ECO:0007669"/>
    <property type="project" value="UniProtKB-KW"/>
</dbReference>
<dbReference type="GO" id="GO:0003676">
    <property type="term" value="F:nucleic acid binding"/>
    <property type="evidence" value="ECO:0007669"/>
    <property type="project" value="InterPro"/>
</dbReference>
<evidence type="ECO:0000259" key="3">
    <source>
        <dbReference type="PROSITE" id="PS50158"/>
    </source>
</evidence>
<dbReference type="EMBL" id="OX459124">
    <property type="protein sequence ID" value="CAI9113315.1"/>
    <property type="molecule type" value="Genomic_DNA"/>
</dbReference>
<dbReference type="InterPro" id="IPR025836">
    <property type="entry name" value="Zn_knuckle_CX2CX4HX4C"/>
</dbReference>
<dbReference type="PANTHER" id="PTHR31286:SF167">
    <property type="entry name" value="OS09G0268800 PROTEIN"/>
    <property type="match status" value="1"/>
</dbReference>
<dbReference type="InterPro" id="IPR001878">
    <property type="entry name" value="Znf_CCHC"/>
</dbReference>
<accession>A0AAV1DZL3</accession>
<dbReference type="PANTHER" id="PTHR31286">
    <property type="entry name" value="GLYCINE-RICH CELL WALL STRUCTURAL PROTEIN 1.8-LIKE"/>
    <property type="match status" value="1"/>
</dbReference>
<organism evidence="4 5">
    <name type="scientific">Oldenlandia corymbosa var. corymbosa</name>
    <dbReference type="NCBI Taxonomy" id="529605"/>
    <lineage>
        <taxon>Eukaryota</taxon>
        <taxon>Viridiplantae</taxon>
        <taxon>Streptophyta</taxon>
        <taxon>Embryophyta</taxon>
        <taxon>Tracheophyta</taxon>
        <taxon>Spermatophyta</taxon>
        <taxon>Magnoliopsida</taxon>
        <taxon>eudicotyledons</taxon>
        <taxon>Gunneridae</taxon>
        <taxon>Pentapetalae</taxon>
        <taxon>asterids</taxon>
        <taxon>lamiids</taxon>
        <taxon>Gentianales</taxon>
        <taxon>Rubiaceae</taxon>
        <taxon>Rubioideae</taxon>
        <taxon>Spermacoceae</taxon>
        <taxon>Hedyotis-Oldenlandia complex</taxon>
        <taxon>Oldenlandia</taxon>
    </lineage>
</organism>
<protein>
    <submittedName>
        <fullName evidence="4">OLC1v1013892C1</fullName>
    </submittedName>
</protein>
<dbReference type="InterPro" id="IPR025558">
    <property type="entry name" value="DUF4283"/>
</dbReference>
<feature type="domain" description="CCHC-type" evidence="3">
    <location>
        <begin position="181"/>
        <end position="195"/>
    </location>
</feature>
<evidence type="ECO:0000313" key="5">
    <source>
        <dbReference type="Proteomes" id="UP001161247"/>
    </source>
</evidence>
<keyword evidence="1" id="KW-0862">Zinc</keyword>
<reference evidence="4" key="1">
    <citation type="submission" date="2023-03" db="EMBL/GenBank/DDBJ databases">
        <authorList>
            <person name="Julca I."/>
        </authorList>
    </citation>
    <scope>NUCLEOTIDE SEQUENCE</scope>
</reference>
<evidence type="ECO:0000256" key="2">
    <source>
        <dbReference type="SAM" id="MobiDB-lite"/>
    </source>
</evidence>
<keyword evidence="1" id="KW-0863">Zinc-finger</keyword>
<dbReference type="Proteomes" id="UP001161247">
    <property type="component" value="Chromosome 7"/>
</dbReference>
<keyword evidence="1" id="KW-0479">Metal-binding</keyword>
<gene>
    <name evidence="4" type="ORF">OLC1_LOCUS20350</name>
</gene>